<evidence type="ECO:0000313" key="1">
    <source>
        <dbReference type="EnsemblPlants" id="OBART12G09220.3"/>
    </source>
</evidence>
<dbReference type="Gramene" id="OBART12G09220.4">
    <property type="protein sequence ID" value="OBART12G09220.4"/>
    <property type="gene ID" value="OBART12G09220"/>
</dbReference>
<dbReference type="HOGENOM" id="CLU_091145_0_0_1"/>
<dbReference type="EnsemblPlants" id="OBART12G09220.3">
    <property type="protein sequence ID" value="OBART12G09220.3"/>
    <property type="gene ID" value="OBART12G09220"/>
</dbReference>
<accession>A0A0D3HTJ2</accession>
<name>A0A0D3HTJ2_9ORYZ</name>
<reference evidence="1" key="2">
    <citation type="submission" date="2015-03" db="UniProtKB">
        <authorList>
            <consortium name="EnsemblPlants"/>
        </authorList>
    </citation>
    <scope>IDENTIFICATION</scope>
</reference>
<organism evidence="1">
    <name type="scientific">Oryza barthii</name>
    <dbReference type="NCBI Taxonomy" id="65489"/>
    <lineage>
        <taxon>Eukaryota</taxon>
        <taxon>Viridiplantae</taxon>
        <taxon>Streptophyta</taxon>
        <taxon>Embryophyta</taxon>
        <taxon>Tracheophyta</taxon>
        <taxon>Spermatophyta</taxon>
        <taxon>Magnoliopsida</taxon>
        <taxon>Liliopsida</taxon>
        <taxon>Poales</taxon>
        <taxon>Poaceae</taxon>
        <taxon>BOP clade</taxon>
        <taxon>Oryzoideae</taxon>
        <taxon>Oryzeae</taxon>
        <taxon>Oryzinae</taxon>
        <taxon>Oryza</taxon>
    </lineage>
</organism>
<evidence type="ECO:0000313" key="2">
    <source>
        <dbReference type="Proteomes" id="UP000026960"/>
    </source>
</evidence>
<dbReference type="EnsemblPlants" id="OBART12G09220.4">
    <property type="protein sequence ID" value="OBART12G09220.4"/>
    <property type="gene ID" value="OBART12G09220"/>
</dbReference>
<dbReference type="Gramene" id="OBART12G09220.3">
    <property type="protein sequence ID" value="OBART12G09220.3"/>
    <property type="gene ID" value="OBART12G09220"/>
</dbReference>
<dbReference type="PaxDb" id="65489-OBART12G09220.3"/>
<proteinExistence type="predicted"/>
<reference evidence="1" key="1">
    <citation type="journal article" date="2009" name="Rice">
        <title>De Novo Next Generation Sequencing of Plant Genomes.</title>
        <authorList>
            <person name="Rounsley S."/>
            <person name="Marri P.R."/>
            <person name="Yu Y."/>
            <person name="He R."/>
            <person name="Sisneros N."/>
            <person name="Goicoechea J.L."/>
            <person name="Lee S.J."/>
            <person name="Angelova A."/>
            <person name="Kudrna D."/>
            <person name="Luo M."/>
            <person name="Affourtit J."/>
            <person name="Desany B."/>
            <person name="Knight J."/>
            <person name="Niazi F."/>
            <person name="Egholm M."/>
            <person name="Wing R.A."/>
        </authorList>
    </citation>
    <scope>NUCLEOTIDE SEQUENCE [LARGE SCALE GENOMIC DNA]</scope>
    <source>
        <strain evidence="1">IRGC 105608</strain>
    </source>
</reference>
<protein>
    <submittedName>
        <fullName evidence="1">Uncharacterized protein</fullName>
    </submittedName>
</protein>
<keyword evidence="2" id="KW-1185">Reference proteome</keyword>
<sequence>MWLLAAVGEAGSDGQALKAVASYGGKFMAGQSGGLTDDGGDGGDGAVGRNPSPCHQHPFATSLYLLLLRYTSRCRRRALPPSPTSSGAFEVVSPGSNRASSCHHSPMLLGKEILAARLRKSPLPLLPQAGSDGQALKAVASYGGKFMAGQSGGLTDDGGDGGDGAVGRNPSPCHQHPFATSLYLLLLRYTSRCRRRALPPSPTSSGAFEVVSPGSNRASSCHHSPMLLGKEILAARLRKSPLPLLPQVLRAVCDFTQKHKAATKSLK</sequence>
<dbReference type="AlphaFoldDB" id="A0A0D3HTJ2"/>
<dbReference type="Proteomes" id="UP000026960">
    <property type="component" value="Chromosome 12"/>
</dbReference>